<organism evidence="9 10">
    <name type="scientific">Phyllosticta citriasiana</name>
    <dbReference type="NCBI Taxonomy" id="595635"/>
    <lineage>
        <taxon>Eukaryota</taxon>
        <taxon>Fungi</taxon>
        <taxon>Dikarya</taxon>
        <taxon>Ascomycota</taxon>
        <taxon>Pezizomycotina</taxon>
        <taxon>Dothideomycetes</taxon>
        <taxon>Dothideomycetes incertae sedis</taxon>
        <taxon>Botryosphaeriales</taxon>
        <taxon>Phyllostictaceae</taxon>
        <taxon>Phyllosticta</taxon>
    </lineage>
</organism>
<comment type="caution">
    <text evidence="9">The sequence shown here is derived from an EMBL/GenBank/DDBJ whole genome shotgun (WGS) entry which is preliminary data.</text>
</comment>
<keyword evidence="10" id="KW-1185">Reference proteome</keyword>
<dbReference type="PROSITE" id="PS51837">
    <property type="entry name" value="LITAF"/>
    <property type="match status" value="1"/>
</dbReference>
<sequence length="167" mass="18056">MTDVKPGEKPSSMELPTYSKTDPQSESSRSPVVTPDYTGQTMPMSQIQPDHQTFAHQAYTDPNAGFAGQTPVGDEQQYRTATPLANLQRSPAPVDCPACGTRALTVTKFKTGNTTHAWAFGVCICVCLGCIPYLVKGTKDVEHRCGKCSKLLATWHRSGNTEVLAHA</sequence>
<evidence type="ECO:0000256" key="4">
    <source>
        <dbReference type="ARBA" id="ARBA00022833"/>
    </source>
</evidence>
<name>A0ABR1L1W8_9PEZI</name>
<reference evidence="9 10" key="1">
    <citation type="submission" date="2024-04" db="EMBL/GenBank/DDBJ databases">
        <title>Phyllosticta paracitricarpa is synonymous to the EU quarantine fungus P. citricarpa based on phylogenomic analyses.</title>
        <authorList>
            <consortium name="Lawrence Berkeley National Laboratory"/>
            <person name="Van Ingen-Buijs V.A."/>
            <person name="Van Westerhoven A.C."/>
            <person name="Haridas S."/>
            <person name="Skiadas P."/>
            <person name="Martin F."/>
            <person name="Groenewald J.Z."/>
            <person name="Crous P.W."/>
            <person name="Seidl M.F."/>
        </authorList>
    </citation>
    <scope>NUCLEOTIDE SEQUENCE [LARGE SCALE GENOMIC DNA]</scope>
    <source>
        <strain evidence="9 10">CBS 123371</strain>
    </source>
</reference>
<evidence type="ECO:0000256" key="2">
    <source>
        <dbReference type="ARBA" id="ARBA00005975"/>
    </source>
</evidence>
<keyword evidence="5 7" id="KW-0472">Membrane</keyword>
<evidence type="ECO:0000256" key="3">
    <source>
        <dbReference type="ARBA" id="ARBA00022723"/>
    </source>
</evidence>
<feature type="compositionally biased region" description="Polar residues" evidence="6">
    <location>
        <begin position="18"/>
        <end position="42"/>
    </location>
</feature>
<keyword evidence="7" id="KW-1133">Transmembrane helix</keyword>
<evidence type="ECO:0000256" key="1">
    <source>
        <dbReference type="ARBA" id="ARBA00004170"/>
    </source>
</evidence>
<dbReference type="InterPro" id="IPR037519">
    <property type="entry name" value="LITAF_fam"/>
</dbReference>
<feature type="transmembrane region" description="Helical" evidence="7">
    <location>
        <begin position="117"/>
        <end position="135"/>
    </location>
</feature>
<evidence type="ECO:0000256" key="7">
    <source>
        <dbReference type="SAM" id="Phobius"/>
    </source>
</evidence>
<feature type="domain" description="LITAF" evidence="8">
    <location>
        <begin position="76"/>
        <end position="157"/>
    </location>
</feature>
<gene>
    <name evidence="9" type="ORF">IWZ03DRAFT_27298</name>
</gene>
<keyword evidence="3" id="KW-0479">Metal-binding</keyword>
<dbReference type="InterPro" id="IPR006629">
    <property type="entry name" value="LITAF"/>
</dbReference>
<proteinExistence type="inferred from homology"/>
<evidence type="ECO:0000259" key="8">
    <source>
        <dbReference type="PROSITE" id="PS51837"/>
    </source>
</evidence>
<feature type="region of interest" description="Disordered" evidence="6">
    <location>
        <begin position="1"/>
        <end position="42"/>
    </location>
</feature>
<evidence type="ECO:0000313" key="10">
    <source>
        <dbReference type="Proteomes" id="UP001363622"/>
    </source>
</evidence>
<dbReference type="Proteomes" id="UP001363622">
    <property type="component" value="Unassembled WGS sequence"/>
</dbReference>
<comment type="subcellular location">
    <subcellularLocation>
        <location evidence="1">Membrane</location>
        <topology evidence="1">Peripheral membrane protein</topology>
    </subcellularLocation>
</comment>
<dbReference type="Pfam" id="PF10601">
    <property type="entry name" value="zf-LITAF-like"/>
    <property type="match status" value="1"/>
</dbReference>
<evidence type="ECO:0000256" key="5">
    <source>
        <dbReference type="ARBA" id="ARBA00023136"/>
    </source>
</evidence>
<dbReference type="PANTHER" id="PTHR23292">
    <property type="entry name" value="LIPOPOLYSACCHARIDE-INDUCED TUMOR NECROSIS FACTOR-ALPHA FACTOR"/>
    <property type="match status" value="1"/>
</dbReference>
<dbReference type="PANTHER" id="PTHR23292:SF6">
    <property type="entry name" value="FI16602P1-RELATED"/>
    <property type="match status" value="1"/>
</dbReference>
<comment type="similarity">
    <text evidence="2">Belongs to the CDIP1/LITAF family.</text>
</comment>
<keyword evidence="4" id="KW-0862">Zinc</keyword>
<dbReference type="EMBL" id="JBBPHU010000001">
    <property type="protein sequence ID" value="KAK7524565.1"/>
    <property type="molecule type" value="Genomic_DNA"/>
</dbReference>
<keyword evidence="7" id="KW-0812">Transmembrane</keyword>
<evidence type="ECO:0000313" key="9">
    <source>
        <dbReference type="EMBL" id="KAK7524565.1"/>
    </source>
</evidence>
<protein>
    <submittedName>
        <fullName evidence="9">LITAF-like zinc ribbon domain-containing protein</fullName>
    </submittedName>
</protein>
<evidence type="ECO:0000256" key="6">
    <source>
        <dbReference type="SAM" id="MobiDB-lite"/>
    </source>
</evidence>
<dbReference type="SMART" id="SM00714">
    <property type="entry name" value="LITAF"/>
    <property type="match status" value="1"/>
</dbReference>
<accession>A0ABR1L1W8</accession>